<feature type="transmembrane region" description="Helical" evidence="2">
    <location>
        <begin position="941"/>
        <end position="962"/>
    </location>
</feature>
<evidence type="ECO:0000256" key="1">
    <source>
        <dbReference type="SAM" id="MobiDB-lite"/>
    </source>
</evidence>
<dbReference type="EMBL" id="BSFP01000151">
    <property type="protein sequence ID" value="GLL08492.1"/>
    <property type="molecule type" value="Genomic_DNA"/>
</dbReference>
<keyword evidence="2" id="KW-0812">Transmembrane</keyword>
<feature type="compositionally biased region" description="Low complexity" evidence="1">
    <location>
        <begin position="107"/>
        <end position="120"/>
    </location>
</feature>
<gene>
    <name evidence="3" type="ORF">GCM10017581_102580</name>
</gene>
<keyword evidence="2" id="KW-0472">Membrane</keyword>
<feature type="transmembrane region" description="Helical" evidence="2">
    <location>
        <begin position="450"/>
        <end position="467"/>
    </location>
</feature>
<evidence type="ECO:0000313" key="3">
    <source>
        <dbReference type="EMBL" id="GLL08492.1"/>
    </source>
</evidence>
<feature type="transmembrane region" description="Helical" evidence="2">
    <location>
        <begin position="483"/>
        <end position="501"/>
    </location>
</feature>
<name>A0A9W6KUU8_9ACTN</name>
<evidence type="ECO:0008006" key="5">
    <source>
        <dbReference type="Google" id="ProtNLM"/>
    </source>
</evidence>
<feature type="transmembrane region" description="Helical" evidence="2">
    <location>
        <begin position="316"/>
        <end position="340"/>
    </location>
</feature>
<comment type="caution">
    <text evidence="3">The sequence shown here is derived from an EMBL/GenBank/DDBJ whole genome shotgun (WGS) entry which is preliminary data.</text>
</comment>
<feature type="transmembrane region" description="Helical" evidence="2">
    <location>
        <begin position="995"/>
        <end position="1021"/>
    </location>
</feature>
<feature type="transmembrane region" description="Helical" evidence="2">
    <location>
        <begin position="411"/>
        <end position="429"/>
    </location>
</feature>
<dbReference type="Proteomes" id="UP001143480">
    <property type="component" value="Unassembled WGS sequence"/>
</dbReference>
<dbReference type="RefSeq" id="WP_261964471.1">
    <property type="nucleotide sequence ID" value="NZ_BAAAXA010000001.1"/>
</dbReference>
<keyword evidence="4" id="KW-1185">Reference proteome</keyword>
<feature type="region of interest" description="Disordered" evidence="1">
    <location>
        <begin position="94"/>
        <end position="120"/>
    </location>
</feature>
<proteinExistence type="predicted"/>
<keyword evidence="2" id="KW-1133">Transmembrane helix</keyword>
<sequence length="1077" mass="107564">MLTFAAVRARAQWRLLAALTGVAAVGATLLGVCTLLLTDTGQRAMEVAAGRAEPGDVEVTAYLATIRGGDARSVAADTRALLTSTLAPVPAATSGRASSVMRTLPTAPAGPSVGPSAGPSPAPAVGYLSAVEDLTGGAELTAGRWPRGASAPGTGPLETVVLEPTARSLGLTVGDRVPLGAELTRDGDAPLDVVVVGVARPRPGGGWERDPLRGAGVDFTFDEGAANQPSGAYGPFLVDFTDLLTSGSTLSRMEFTARPDLSGVRYDDLDAIARAVDGADRRLARILADRAGSERVASALPSTLATEHRHQRVTDALVLAVATLSGALSAVALVLAGRLTADVRAEEHALLVTMGIGRRRLALLAAGEGAVLALLAAAVAVPASSAGHAAITRLPALAAAGLATAPRLTGGQVLTVAVCVLSLVVLLTAPAMRDPLGRHRRDRPAAAARSGADLLLVVLAVVGWWQLRTQSAQSVLDADAVRTFAPAVLLLGAGWPALRLVRPVLTLLDRLAARSSGPAWPLAVAGAARRPLATAAGLLIITACATATFGIALHATWERSQRDQADLAVGTDLSVAVAGSPAAGDGAALLTATGGVLSPATDRSIAVGQWLGAGGDATRLVAVDTTRAGDLLRGRSPAGRSWSDVAAGLTPATGVSAVAVPPGAAYTITGDAGPAATLIVTPTLLIEDGTGLRSTCTGGRVELDGRAHPLPSCTTARGGRLLAVLLSVTGGPAGIDPAGTDPAGADPPEAVQLTVTLAVAAAGAGDAAWTAGIPNPVAGSLVNAAVTVTESGAEALVRMSMTLPAGASPRPRAFVATAFPDPGVVPVAISEALATALHARPGTQLDLTIGDSAVPVVVTEVVPAVPSAPGAAAVLADLDAVSRALAVQGDLTAPVDAWWVGHPDRADAAGRAAALHLGAVTTRAAENTRRTAGPVVAGLPAVLWGLVPAVAVLLFAGIVLHVTCDLQARARDSARLQGLGMTLAAVRAVLLGRHALLLVPLGLAGAAAGAVATALLTPLLVRSDTGAAPDPGVVVQWPWPAEILAFAVLVSGCLAAAGIVVAVRTRRVDAADLRTAS</sequence>
<reference evidence="3" key="1">
    <citation type="journal article" date="2014" name="Int. J. Syst. Evol. Microbiol.">
        <title>Complete genome sequence of Corynebacterium casei LMG S-19264T (=DSM 44701T), isolated from a smear-ripened cheese.</title>
        <authorList>
            <consortium name="US DOE Joint Genome Institute (JGI-PGF)"/>
            <person name="Walter F."/>
            <person name="Albersmeier A."/>
            <person name="Kalinowski J."/>
            <person name="Ruckert C."/>
        </authorList>
    </citation>
    <scope>NUCLEOTIDE SEQUENCE</scope>
    <source>
        <strain evidence="3">VKM Ac-1321</strain>
    </source>
</reference>
<reference evidence="3" key="2">
    <citation type="submission" date="2023-01" db="EMBL/GenBank/DDBJ databases">
        <authorList>
            <person name="Sun Q."/>
            <person name="Evtushenko L."/>
        </authorList>
    </citation>
    <scope>NUCLEOTIDE SEQUENCE</scope>
    <source>
        <strain evidence="3">VKM Ac-1321</strain>
    </source>
</reference>
<accession>A0A9W6KUU8</accession>
<dbReference type="AlphaFoldDB" id="A0A9W6KUU8"/>
<evidence type="ECO:0000313" key="4">
    <source>
        <dbReference type="Proteomes" id="UP001143480"/>
    </source>
</evidence>
<evidence type="ECO:0000256" key="2">
    <source>
        <dbReference type="SAM" id="Phobius"/>
    </source>
</evidence>
<feature type="transmembrane region" description="Helical" evidence="2">
    <location>
        <begin position="361"/>
        <end position="391"/>
    </location>
</feature>
<feature type="transmembrane region" description="Helical" evidence="2">
    <location>
        <begin position="1041"/>
        <end position="1063"/>
    </location>
</feature>
<organism evidence="3 4">
    <name type="scientific">Dactylosporangium matsuzakiense</name>
    <dbReference type="NCBI Taxonomy" id="53360"/>
    <lineage>
        <taxon>Bacteria</taxon>
        <taxon>Bacillati</taxon>
        <taxon>Actinomycetota</taxon>
        <taxon>Actinomycetes</taxon>
        <taxon>Micromonosporales</taxon>
        <taxon>Micromonosporaceae</taxon>
        <taxon>Dactylosporangium</taxon>
    </lineage>
</organism>
<feature type="transmembrane region" description="Helical" evidence="2">
    <location>
        <begin position="536"/>
        <end position="557"/>
    </location>
</feature>
<protein>
    <recommendedName>
        <fullName evidence="5">FtsX-like permease family protein</fullName>
    </recommendedName>
</protein>